<dbReference type="Proteomes" id="UP000197157">
    <property type="component" value="Chromosome"/>
</dbReference>
<sequence length="81" mass="9217">MVEAENNNYNKFKLFLTQQLRNKNINQFSGNINVIILATMFLLSCRMATLARLIQPTCVIHIGLISKNPPKRVLGKGETDR</sequence>
<protein>
    <submittedName>
        <fullName evidence="2">Uncharacterized protein</fullName>
    </submittedName>
</protein>
<proteinExistence type="predicted"/>
<keyword evidence="1" id="KW-1133">Transmembrane helix</keyword>
<dbReference type="EMBL" id="CP022117">
    <property type="protein sequence ID" value="ASG15058.1"/>
    <property type="molecule type" value="Genomic_DNA"/>
</dbReference>
<organism evidence="2 3">
    <name type="scientific">Salmonella enterica subsp. enterica serovar Macclesfield str. S-1643</name>
    <dbReference type="NCBI Taxonomy" id="1242107"/>
    <lineage>
        <taxon>Bacteria</taxon>
        <taxon>Pseudomonadati</taxon>
        <taxon>Pseudomonadota</taxon>
        <taxon>Gammaproteobacteria</taxon>
        <taxon>Enterobacterales</taxon>
        <taxon>Enterobacteriaceae</taxon>
        <taxon>Salmonella</taxon>
    </lineage>
</organism>
<keyword evidence="1" id="KW-0812">Transmembrane</keyword>
<name>A0A2C9NVM4_SALET</name>
<keyword evidence="1" id="KW-0472">Membrane</keyword>
<evidence type="ECO:0000256" key="1">
    <source>
        <dbReference type="SAM" id="Phobius"/>
    </source>
</evidence>
<gene>
    <name evidence="2" type="ORF">LFZ25_03290</name>
</gene>
<reference evidence="2 3" key="1">
    <citation type="submission" date="2017-06" db="EMBL/GenBank/DDBJ databases">
        <title>Salmonella reference genomes for public health.</title>
        <authorList>
            <person name="Robertson J."/>
            <person name="Yoshida C."/>
            <person name="Gurnik S."/>
            <person name="Nash J."/>
        </authorList>
    </citation>
    <scope>NUCLEOTIDE SEQUENCE [LARGE SCALE GENOMIC DNA]</scope>
    <source>
        <strain evidence="2 3">S-1643</strain>
    </source>
</reference>
<evidence type="ECO:0000313" key="2">
    <source>
        <dbReference type="EMBL" id="ASG15058.1"/>
    </source>
</evidence>
<feature type="transmembrane region" description="Helical" evidence="1">
    <location>
        <begin position="28"/>
        <end position="45"/>
    </location>
</feature>
<accession>A0A2C9NVM4</accession>
<evidence type="ECO:0000313" key="3">
    <source>
        <dbReference type="Proteomes" id="UP000197157"/>
    </source>
</evidence>
<dbReference type="AlphaFoldDB" id="A0A2C9NVM4"/>